<evidence type="ECO:0000256" key="5">
    <source>
        <dbReference type="ARBA" id="ARBA00023136"/>
    </source>
</evidence>
<feature type="transmembrane region" description="Helical" evidence="6">
    <location>
        <begin position="402"/>
        <end position="427"/>
    </location>
</feature>
<gene>
    <name evidence="7" type="ORF">JMJ35_005701</name>
</gene>
<dbReference type="Gene3D" id="1.10.4160.10">
    <property type="entry name" value="Hydantoin permease"/>
    <property type="match status" value="1"/>
</dbReference>
<evidence type="ECO:0000256" key="6">
    <source>
        <dbReference type="SAM" id="Phobius"/>
    </source>
</evidence>
<protein>
    <recommendedName>
        <fullName evidence="9">Uracil permease</fullName>
    </recommendedName>
</protein>
<feature type="transmembrane region" description="Helical" evidence="6">
    <location>
        <begin position="492"/>
        <end position="510"/>
    </location>
</feature>
<dbReference type="EMBL" id="JAFEKC020000012">
    <property type="protein sequence ID" value="KAK0511851.1"/>
    <property type="molecule type" value="Genomic_DNA"/>
</dbReference>
<dbReference type="Proteomes" id="UP001166286">
    <property type="component" value="Unassembled WGS sequence"/>
</dbReference>
<feature type="transmembrane region" description="Helical" evidence="6">
    <location>
        <begin position="340"/>
        <end position="367"/>
    </location>
</feature>
<feature type="transmembrane region" description="Helical" evidence="6">
    <location>
        <begin position="84"/>
        <end position="104"/>
    </location>
</feature>
<feature type="transmembrane region" description="Helical" evidence="6">
    <location>
        <begin position="205"/>
        <end position="227"/>
    </location>
</feature>
<evidence type="ECO:0000313" key="7">
    <source>
        <dbReference type="EMBL" id="KAK0511851.1"/>
    </source>
</evidence>
<keyword evidence="3 6" id="KW-0812">Transmembrane</keyword>
<feature type="transmembrane region" description="Helical" evidence="6">
    <location>
        <begin position="379"/>
        <end position="396"/>
    </location>
</feature>
<feature type="transmembrane region" description="Helical" evidence="6">
    <location>
        <begin position="138"/>
        <end position="160"/>
    </location>
</feature>
<feature type="transmembrane region" description="Helical" evidence="6">
    <location>
        <begin position="280"/>
        <end position="304"/>
    </location>
</feature>
<keyword evidence="5 6" id="KW-0472">Membrane</keyword>
<evidence type="ECO:0000256" key="4">
    <source>
        <dbReference type="ARBA" id="ARBA00022989"/>
    </source>
</evidence>
<comment type="subcellular location">
    <subcellularLocation>
        <location evidence="1">Membrane</location>
        <topology evidence="1">Multi-pass membrane protein</topology>
    </subcellularLocation>
</comment>
<dbReference type="InterPro" id="IPR001248">
    <property type="entry name" value="Pur-cyt_permease"/>
</dbReference>
<evidence type="ECO:0000256" key="2">
    <source>
        <dbReference type="ARBA" id="ARBA00008974"/>
    </source>
</evidence>
<feature type="transmembrane region" description="Helical" evidence="6">
    <location>
        <begin position="247"/>
        <end position="268"/>
    </location>
</feature>
<dbReference type="Pfam" id="PF02133">
    <property type="entry name" value="Transp_cyt_pur"/>
    <property type="match status" value="1"/>
</dbReference>
<accession>A0AA39R1T4</accession>
<reference evidence="7" key="1">
    <citation type="submission" date="2023-03" db="EMBL/GenBank/DDBJ databases">
        <title>Complete genome of Cladonia borealis.</title>
        <authorList>
            <person name="Park H."/>
        </authorList>
    </citation>
    <scope>NUCLEOTIDE SEQUENCE</scope>
    <source>
        <strain evidence="7">ANT050790</strain>
    </source>
</reference>
<sequence>MPILHLWTQRIPNSWSKRLECPVDEDSTYRNTTWCNRDLIPIPPTRRTWTYREYAAYWIITGVNATSWTLASSLLALGLSISQAMGVIVGASLLAALLAVVAGWPGSHHYVGFTILSRGAWGMRGGFWPLLNRIMTACIWMGIQAYWGGQAVKIILGAVIGPKFVFWRNTLPESAHVDEASLLSFFVFLAVFAPMLLVAPERLRIPFRVAFVMIACTVLGMLVWALSANGGAGTLIHTGPTGQGSKLGWNTVYGLQSVVGVFGSGCLGQSDWTRYSKTPNAALFGQIVTAPIAICVTALCGLLVTSATAEIYGEVLWNPFQLLLAIQQNSLSAGARAGTFFAGLGFLASALALCIVTNSVAGGMDLAALYPRYINIRRGSYLITIIAVATCPWQFVTQATTFITVLSGWSVFLSPMTGIVISDYFLVRKQGLHMGDLYLGNSSSAYWYSRGFNWRAVLAWATGFGPLLPGLIRQVQGSANGSGWDHLYNVSYFFGFFVSLLLHWGLFRLFPTERQTGDSPFSLVLDSESRSDGSSDQEREVIDVVDEKDRSASMLV</sequence>
<dbReference type="PANTHER" id="PTHR30618:SF15">
    <property type="entry name" value="NICOTINAMIDE RIBOSIDE TRANSPORTER 1-RELATED"/>
    <property type="match status" value="1"/>
</dbReference>
<dbReference type="InterPro" id="IPR045225">
    <property type="entry name" value="Uracil/uridine/allantoin_perm"/>
</dbReference>
<keyword evidence="4 6" id="KW-1133">Transmembrane helix</keyword>
<feature type="transmembrane region" description="Helical" evidence="6">
    <location>
        <begin position="180"/>
        <end position="198"/>
    </location>
</feature>
<name>A0AA39R1T4_9LECA</name>
<feature type="transmembrane region" description="Helical" evidence="6">
    <location>
        <begin position="55"/>
        <end position="77"/>
    </location>
</feature>
<comment type="caution">
    <text evidence="7">The sequence shown here is derived from an EMBL/GenBank/DDBJ whole genome shotgun (WGS) entry which is preliminary data.</text>
</comment>
<evidence type="ECO:0000313" key="8">
    <source>
        <dbReference type="Proteomes" id="UP001166286"/>
    </source>
</evidence>
<feature type="transmembrane region" description="Helical" evidence="6">
    <location>
        <begin position="452"/>
        <end position="472"/>
    </location>
</feature>
<dbReference type="PANTHER" id="PTHR30618">
    <property type="entry name" value="NCS1 FAMILY PURINE/PYRIMIDINE TRANSPORTER"/>
    <property type="match status" value="1"/>
</dbReference>
<evidence type="ECO:0000256" key="1">
    <source>
        <dbReference type="ARBA" id="ARBA00004141"/>
    </source>
</evidence>
<dbReference type="GO" id="GO:0005886">
    <property type="term" value="C:plasma membrane"/>
    <property type="evidence" value="ECO:0007669"/>
    <property type="project" value="TreeGrafter"/>
</dbReference>
<proteinExistence type="inferred from homology"/>
<organism evidence="7 8">
    <name type="scientific">Cladonia borealis</name>
    <dbReference type="NCBI Taxonomy" id="184061"/>
    <lineage>
        <taxon>Eukaryota</taxon>
        <taxon>Fungi</taxon>
        <taxon>Dikarya</taxon>
        <taxon>Ascomycota</taxon>
        <taxon>Pezizomycotina</taxon>
        <taxon>Lecanoromycetes</taxon>
        <taxon>OSLEUM clade</taxon>
        <taxon>Lecanoromycetidae</taxon>
        <taxon>Lecanorales</taxon>
        <taxon>Lecanorineae</taxon>
        <taxon>Cladoniaceae</taxon>
        <taxon>Cladonia</taxon>
    </lineage>
</organism>
<dbReference type="GO" id="GO:0015205">
    <property type="term" value="F:nucleobase transmembrane transporter activity"/>
    <property type="evidence" value="ECO:0007669"/>
    <property type="project" value="TreeGrafter"/>
</dbReference>
<evidence type="ECO:0008006" key="9">
    <source>
        <dbReference type="Google" id="ProtNLM"/>
    </source>
</evidence>
<evidence type="ECO:0000256" key="3">
    <source>
        <dbReference type="ARBA" id="ARBA00022692"/>
    </source>
</evidence>
<dbReference type="AlphaFoldDB" id="A0AA39R1T4"/>
<comment type="similarity">
    <text evidence="2">Belongs to the purine-cytosine permease (2.A.39) family.</text>
</comment>
<keyword evidence="8" id="KW-1185">Reference proteome</keyword>